<dbReference type="PANTHER" id="PTHR13710:SF105">
    <property type="entry name" value="ATP-DEPENDENT DNA HELICASE Q1"/>
    <property type="match status" value="1"/>
</dbReference>
<evidence type="ECO:0000256" key="7">
    <source>
        <dbReference type="ARBA" id="ARBA00023235"/>
    </source>
</evidence>
<evidence type="ECO:0000256" key="5">
    <source>
        <dbReference type="ARBA" id="ARBA00022840"/>
    </source>
</evidence>
<evidence type="ECO:0000313" key="12">
    <source>
        <dbReference type="EMBL" id="APT74808.1"/>
    </source>
</evidence>
<dbReference type="Gene3D" id="3.40.50.300">
    <property type="entry name" value="P-loop containing nucleotide triphosphate hydrolases"/>
    <property type="match status" value="2"/>
</dbReference>
<dbReference type="Proteomes" id="UP000185490">
    <property type="component" value="Chromosome"/>
</dbReference>
<evidence type="ECO:0000313" key="13">
    <source>
        <dbReference type="Proteomes" id="UP000185490"/>
    </source>
</evidence>
<dbReference type="PROSITE" id="PS51194">
    <property type="entry name" value="HELICASE_CTER"/>
    <property type="match status" value="1"/>
</dbReference>
<keyword evidence="3" id="KW-0378">Hydrolase</keyword>
<protein>
    <recommendedName>
        <fullName evidence="9">DNA 3'-5' helicase</fullName>
        <ecNumber evidence="9">5.6.2.4</ecNumber>
    </recommendedName>
</protein>
<dbReference type="InterPro" id="IPR011545">
    <property type="entry name" value="DEAD/DEAH_box_helicase_dom"/>
</dbReference>
<dbReference type="CDD" id="cd06223">
    <property type="entry name" value="PRTases_typeI"/>
    <property type="match status" value="1"/>
</dbReference>
<reference evidence="12 13" key="1">
    <citation type="submission" date="2014-02" db="EMBL/GenBank/DDBJ databases">
        <title>Diversity of Thermotogales isolates from hydrothermal vents.</title>
        <authorList>
            <person name="Haverkamp T.H.A."/>
            <person name="Lossouarn J."/>
            <person name="Geslin C."/>
            <person name="Nesbo C.L."/>
        </authorList>
    </citation>
    <scope>NUCLEOTIDE SEQUENCE [LARGE SCALE GENOMIC DNA]</scope>
    <source>
        <strain evidence="12 13">431</strain>
    </source>
</reference>
<dbReference type="PANTHER" id="PTHR13710">
    <property type="entry name" value="DNA HELICASE RECQ FAMILY MEMBER"/>
    <property type="match status" value="1"/>
</dbReference>
<dbReference type="EC" id="5.6.2.4" evidence="9"/>
<name>A0ABN4UXD4_9BACT</name>
<dbReference type="Pfam" id="PF00270">
    <property type="entry name" value="DEAD"/>
    <property type="match status" value="1"/>
</dbReference>
<dbReference type="EMBL" id="CP007389">
    <property type="protein sequence ID" value="APT74808.1"/>
    <property type="molecule type" value="Genomic_DNA"/>
</dbReference>
<gene>
    <name evidence="12" type="ORF">BW47_01995</name>
</gene>
<dbReference type="CDD" id="cd17920">
    <property type="entry name" value="DEXHc_RecQ"/>
    <property type="match status" value="1"/>
</dbReference>
<evidence type="ECO:0000256" key="8">
    <source>
        <dbReference type="ARBA" id="ARBA00034617"/>
    </source>
</evidence>
<proteinExistence type="inferred from homology"/>
<dbReference type="InterPro" id="IPR001650">
    <property type="entry name" value="Helicase_C-like"/>
</dbReference>
<keyword evidence="13" id="KW-1185">Reference proteome</keyword>
<evidence type="ECO:0000256" key="6">
    <source>
        <dbReference type="ARBA" id="ARBA00023125"/>
    </source>
</evidence>
<evidence type="ECO:0000256" key="9">
    <source>
        <dbReference type="ARBA" id="ARBA00034808"/>
    </source>
</evidence>
<dbReference type="SMART" id="SM00487">
    <property type="entry name" value="DEXDc"/>
    <property type="match status" value="1"/>
</dbReference>
<evidence type="ECO:0000256" key="3">
    <source>
        <dbReference type="ARBA" id="ARBA00022801"/>
    </source>
</evidence>
<dbReference type="NCBIfam" id="TIGR00614">
    <property type="entry name" value="recQ_fam"/>
    <property type="match status" value="1"/>
</dbReference>
<dbReference type="SUPFAM" id="SSF53271">
    <property type="entry name" value="PRTase-like"/>
    <property type="match status" value="1"/>
</dbReference>
<dbReference type="PROSITE" id="PS51192">
    <property type="entry name" value="HELICASE_ATP_BIND_1"/>
    <property type="match status" value="1"/>
</dbReference>
<keyword evidence="4" id="KW-0347">Helicase</keyword>
<keyword evidence="5" id="KW-0067">ATP-binding</keyword>
<dbReference type="InterPro" id="IPR014001">
    <property type="entry name" value="Helicase_ATP-bd"/>
</dbReference>
<accession>A0ABN4UXD4</accession>
<keyword evidence="7" id="KW-0413">Isomerase</keyword>
<keyword evidence="2" id="KW-0547">Nucleotide-binding</keyword>
<comment type="catalytic activity">
    <reaction evidence="8">
        <text>Couples ATP hydrolysis with the unwinding of duplex DNA by translocating in the 3'-5' direction.</text>
        <dbReference type="EC" id="5.6.2.4"/>
    </reaction>
</comment>
<evidence type="ECO:0000256" key="1">
    <source>
        <dbReference type="ARBA" id="ARBA00005446"/>
    </source>
</evidence>
<comment type="similarity">
    <text evidence="1">Belongs to the helicase family. RecQ subfamily.</text>
</comment>
<feature type="domain" description="Helicase ATP-binding" evidence="10">
    <location>
        <begin position="436"/>
        <end position="614"/>
    </location>
</feature>
<dbReference type="InterPro" id="IPR000836">
    <property type="entry name" value="PRTase_dom"/>
</dbReference>
<dbReference type="InterPro" id="IPR029057">
    <property type="entry name" value="PRTase-like"/>
</dbReference>
<dbReference type="SMART" id="SM00490">
    <property type="entry name" value="HELICc"/>
    <property type="match status" value="1"/>
</dbReference>
<feature type="domain" description="Helicase C-terminal" evidence="11">
    <location>
        <begin position="645"/>
        <end position="807"/>
    </location>
</feature>
<dbReference type="InterPro" id="IPR027417">
    <property type="entry name" value="P-loop_NTPase"/>
</dbReference>
<dbReference type="RefSeq" id="WP_041425916.1">
    <property type="nucleotide sequence ID" value="NZ_CP007389.1"/>
</dbReference>
<evidence type="ECO:0000256" key="2">
    <source>
        <dbReference type="ARBA" id="ARBA00022741"/>
    </source>
</evidence>
<sequence length="1135" mass="133340">MFKIEQCYFDNSTNLNNIVFDNFEYSSAIDNFKFFALKTYFPRNKFRDEDIEFEDRVFRNIVYEFKKGNKEISEKMASVFVKLLKNVNVKKPVICAIPASNFVDTEKRFKYFTKTLSKKLNFENGFSYIQNKKNRRNKHFEKFQGNIIEYISINKKKIKGKTILLFDDIITTGNSFITIANKLVEFGAENVIGVFLGKTYDFQTKKKIQKNTYYDKAAYIFDESMKITGFSYEIKTFNISKNKVVDNNFILTAKIVNNIIMRGIPTFASKYLFENTKDNYKAILSAWLHRVIIFSIVNGILTEENLNIAIIERDISFSHIAIKDLYLYMENISKLLEYTFPKFNVKIFNNPENKFNNFDLVIDIGFKKRQPLTIGAPYIFIQQTEMDNTLPRFYNFKPIKFFKANESNKEKENALKFILQNVFFKEEFREGQLKIIKRILSLNDTIGLLPTGGGKSLCYQLSGLLQPGIIIVIDPIKSLMVDQVDNLEKLGINSCAYLNSDLERSKRDKILKKLEDGNYKFLFIAPERLQIKDFRKSLSALSEKTTIPFIVIDEAHCVSEWGHDFRPSYLNISKNIRLITQKNNYKPKILALTGTASYAVLNDIQKELEIFSNSAKIYPKSFDRKELHFIIYKTSNKEKILKKILLTNLPKKFGKNNIAGIIFSSTVDGENGTEHISTILKSLGIHHLTYSGKVPKKSRLSEKEHAQKNLKTQKKFKENKVSLLVATKAFGMGIDKPNIRYTIHYTLPSSLEAFYQEAGRAGRDRNPAFCYLIFTEKDENITNAVLDISKSADYAIKLYNEQMKDIKDDVTTQVFFHKSSFVGENEESEKVINFLEKVFPTLQKYKNVYITVSLEGRSKIIFEKILHRLSILGVVKDYTVKYDTQITFEIKMELLSENNVYKNLFNYVTRYSLGENEFKVQKSPYSDLKSSYKFYIKTLVKFIYSEIEKQRRRALFALIEMARHAKGENEIKKYILNYFEETTFSRELWKLYKELDFETLFKLLTVIQTKKVEKIKNLYGNILRFLESAPDNPSFYLLTAFIRTRLIYSQDREEEMIATDVESIKKDWENFLRNFNFKKYENELIFIFERFLEITHQRTLKNEIFYLIFEKTNSKKFVEKFQFIDETRYFSKRIL</sequence>
<dbReference type="Gene3D" id="3.40.50.2020">
    <property type="match status" value="1"/>
</dbReference>
<dbReference type="Pfam" id="PF00156">
    <property type="entry name" value="Pribosyltran"/>
    <property type="match status" value="1"/>
</dbReference>
<evidence type="ECO:0000256" key="4">
    <source>
        <dbReference type="ARBA" id="ARBA00022806"/>
    </source>
</evidence>
<evidence type="ECO:0000259" key="10">
    <source>
        <dbReference type="PROSITE" id="PS51192"/>
    </source>
</evidence>
<keyword evidence="6" id="KW-0238">DNA-binding</keyword>
<dbReference type="InterPro" id="IPR004589">
    <property type="entry name" value="DNA_helicase_ATP-dep_RecQ"/>
</dbReference>
<evidence type="ECO:0000259" key="11">
    <source>
        <dbReference type="PROSITE" id="PS51194"/>
    </source>
</evidence>
<organism evidence="12 13">
    <name type="scientific">Thermosipho melanesiensis</name>
    <dbReference type="NCBI Taxonomy" id="46541"/>
    <lineage>
        <taxon>Bacteria</taxon>
        <taxon>Thermotogati</taxon>
        <taxon>Thermotogota</taxon>
        <taxon>Thermotogae</taxon>
        <taxon>Thermotogales</taxon>
        <taxon>Fervidobacteriaceae</taxon>
        <taxon>Thermosipho</taxon>
    </lineage>
</organism>
<dbReference type="SUPFAM" id="SSF52540">
    <property type="entry name" value="P-loop containing nucleoside triphosphate hydrolases"/>
    <property type="match status" value="1"/>
</dbReference>
<dbReference type="Pfam" id="PF00271">
    <property type="entry name" value="Helicase_C"/>
    <property type="match status" value="1"/>
</dbReference>